<dbReference type="Proteomes" id="UP001642484">
    <property type="component" value="Unassembled WGS sequence"/>
</dbReference>
<evidence type="ECO:0000313" key="2">
    <source>
        <dbReference type="Proteomes" id="UP001642484"/>
    </source>
</evidence>
<organism evidence="1 2">
    <name type="scientific">Durusdinium trenchii</name>
    <dbReference type="NCBI Taxonomy" id="1381693"/>
    <lineage>
        <taxon>Eukaryota</taxon>
        <taxon>Sar</taxon>
        <taxon>Alveolata</taxon>
        <taxon>Dinophyceae</taxon>
        <taxon>Suessiales</taxon>
        <taxon>Symbiodiniaceae</taxon>
        <taxon>Durusdinium</taxon>
    </lineage>
</organism>
<sequence>MDADMDELMDLLAYECPYTGKKRIPGCYESVDQQSSTKKIKIGSTPDNYDKVDLQTSPDGYDETMFSEYFNRGLSGEPCEPPPAHVNCANCPEHLQRTINAENRDNLRKLGDNFDACCKHVVQIAKHEVDNNPASSQAMREFACIREEDAEAAAAKAINIAVTFMYKSGLWLQSTSARRLSDWIFSFLGHYSLLAQLTLNAGKARYPMYPKNHMLCHAAVDLARRAERCEWQLSPLSTACQQEEDFIGKPSKISRFTNIRQAHRSVIWRSMIKIQYSLQQAGNDQRGMDSYADL</sequence>
<keyword evidence="2" id="KW-1185">Reference proteome</keyword>
<evidence type="ECO:0000313" key="1">
    <source>
        <dbReference type="EMBL" id="CAK9009501.1"/>
    </source>
</evidence>
<protein>
    <submittedName>
        <fullName evidence="1">Uncharacterized protein</fullName>
    </submittedName>
</protein>
<comment type="caution">
    <text evidence="1">The sequence shown here is derived from an EMBL/GenBank/DDBJ whole genome shotgun (WGS) entry which is preliminary data.</text>
</comment>
<proteinExistence type="predicted"/>
<dbReference type="EMBL" id="CAXAMN010004447">
    <property type="protein sequence ID" value="CAK9009501.1"/>
    <property type="molecule type" value="Genomic_DNA"/>
</dbReference>
<name>A0ABP0J5B4_9DINO</name>
<accession>A0ABP0J5B4</accession>
<gene>
    <name evidence="1" type="ORF">CCMP2556_LOCUS9694</name>
</gene>
<reference evidence="1 2" key="1">
    <citation type="submission" date="2024-02" db="EMBL/GenBank/DDBJ databases">
        <authorList>
            <person name="Chen Y."/>
            <person name="Shah S."/>
            <person name="Dougan E. K."/>
            <person name="Thang M."/>
            <person name="Chan C."/>
        </authorList>
    </citation>
    <scope>NUCLEOTIDE SEQUENCE [LARGE SCALE GENOMIC DNA]</scope>
</reference>